<reference evidence="2 3" key="1">
    <citation type="journal article" date="2018" name="Genome Biol. Evol.">
        <title>Multiple Roots of Fruiting Body Formation in Amoebozoa.</title>
        <authorList>
            <person name="Hillmann F."/>
            <person name="Forbes G."/>
            <person name="Novohradska S."/>
            <person name="Ferling I."/>
            <person name="Riege K."/>
            <person name="Groth M."/>
            <person name="Westermann M."/>
            <person name="Marz M."/>
            <person name="Spaller T."/>
            <person name="Winckler T."/>
            <person name="Schaap P."/>
            <person name="Glockner G."/>
        </authorList>
    </citation>
    <scope>NUCLEOTIDE SEQUENCE [LARGE SCALE GENOMIC DNA]</scope>
    <source>
        <strain evidence="2 3">Jena</strain>
    </source>
</reference>
<dbReference type="InParanoid" id="A0A2P6N1M9"/>
<evidence type="ECO:0000313" key="3">
    <source>
        <dbReference type="Proteomes" id="UP000241769"/>
    </source>
</evidence>
<dbReference type="Gene3D" id="1.50.10.100">
    <property type="entry name" value="Chondroitin AC/alginate lyase"/>
    <property type="match status" value="1"/>
</dbReference>
<dbReference type="OrthoDB" id="5302720at2759"/>
<keyword evidence="3" id="KW-1185">Reference proteome</keyword>
<sequence length="190" mass="21378">MLAVLCLIFCCSLSSTSATFVHPGLLHTSSDLARVRRHVLANKAPWNGSWVLLSQHMRNSNYVPRNTSFINCGTVAAGRILDTWSSSLQLINGTSDKYLESGIYGYAFAQSAELLRSYNGWTGLQQFQKMLLEVFYPMNKAFLDHHNGQDVYRYWANWDLCNTASMMTIGVLTDNQTMFDYAYNGEGMGT</sequence>
<dbReference type="STRING" id="1890364.A0A2P6N1M9"/>
<dbReference type="InterPro" id="IPR008929">
    <property type="entry name" value="Chondroitin_lyas"/>
</dbReference>
<comment type="caution">
    <text evidence="2">The sequence shown here is derived from an EMBL/GenBank/DDBJ whole genome shotgun (WGS) entry which is preliminary data.</text>
</comment>
<dbReference type="EMBL" id="MDYQ01000254">
    <property type="protein sequence ID" value="PRP77820.1"/>
    <property type="molecule type" value="Genomic_DNA"/>
</dbReference>
<evidence type="ECO:0008006" key="4">
    <source>
        <dbReference type="Google" id="ProtNLM"/>
    </source>
</evidence>
<evidence type="ECO:0000313" key="2">
    <source>
        <dbReference type="EMBL" id="PRP77820.1"/>
    </source>
</evidence>
<evidence type="ECO:0000256" key="1">
    <source>
        <dbReference type="SAM" id="SignalP"/>
    </source>
</evidence>
<accession>A0A2P6N1M9</accession>
<dbReference type="Proteomes" id="UP000241769">
    <property type="component" value="Unassembled WGS sequence"/>
</dbReference>
<name>A0A2P6N1M9_9EUKA</name>
<feature type="chain" id="PRO_5015148122" description="Alginate lyase domain-containing protein" evidence="1">
    <location>
        <begin position="19"/>
        <end position="190"/>
    </location>
</feature>
<gene>
    <name evidence="2" type="ORF">PROFUN_07762</name>
</gene>
<organism evidence="2 3">
    <name type="scientific">Planoprotostelium fungivorum</name>
    <dbReference type="NCBI Taxonomy" id="1890364"/>
    <lineage>
        <taxon>Eukaryota</taxon>
        <taxon>Amoebozoa</taxon>
        <taxon>Evosea</taxon>
        <taxon>Variosea</taxon>
        <taxon>Cavosteliida</taxon>
        <taxon>Cavosteliaceae</taxon>
        <taxon>Planoprotostelium</taxon>
    </lineage>
</organism>
<feature type="signal peptide" evidence="1">
    <location>
        <begin position="1"/>
        <end position="18"/>
    </location>
</feature>
<dbReference type="SUPFAM" id="SSF48230">
    <property type="entry name" value="Chondroitin AC/alginate lyase"/>
    <property type="match status" value="1"/>
</dbReference>
<protein>
    <recommendedName>
        <fullName evidence="4">Alginate lyase domain-containing protein</fullName>
    </recommendedName>
</protein>
<dbReference type="AlphaFoldDB" id="A0A2P6N1M9"/>
<keyword evidence="1" id="KW-0732">Signal</keyword>
<proteinExistence type="predicted"/>